<dbReference type="RefSeq" id="WP_145771449.1">
    <property type="nucleotide sequence ID" value="NZ_LR778301.1"/>
</dbReference>
<dbReference type="KEGG" id="doe:DENOEST_0332"/>
<dbReference type="InterPro" id="IPR022061">
    <property type="entry name" value="DUF3617"/>
</dbReference>
<reference evidence="3 4" key="1">
    <citation type="submission" date="2020-03" db="EMBL/GenBank/DDBJ databases">
        <authorList>
            <consortium name="Genoscope - CEA"/>
            <person name="William W."/>
        </authorList>
    </citation>
    <scope>NUCLEOTIDE SEQUENCE [LARGE SCALE GENOMIC DNA]</scope>
    <source>
        <strain evidence="4">DSM 16959</strain>
    </source>
</reference>
<evidence type="ECO:0000256" key="2">
    <source>
        <dbReference type="SAM" id="SignalP"/>
    </source>
</evidence>
<proteinExistence type="predicted"/>
<dbReference type="OrthoDB" id="8536404at2"/>
<dbReference type="AlphaFoldDB" id="A0A6S6YIC3"/>
<evidence type="ECO:0000313" key="4">
    <source>
        <dbReference type="Proteomes" id="UP000515733"/>
    </source>
</evidence>
<feature type="chain" id="PRO_5043490147" description="DUF3617 domain-containing protein" evidence="2">
    <location>
        <begin position="22"/>
        <end position="169"/>
    </location>
</feature>
<protein>
    <recommendedName>
        <fullName evidence="5">DUF3617 domain-containing protein</fullName>
    </recommendedName>
</protein>
<sequence length="169" mass="18274">MRKLYPLAIAAGMALAVPAHAMKPGLWEITSQMSGGGMPAMPAMPAMPEAQRKQMEAMGIKMPGGAGGAMSVVVKHCVTKEQAENRLPPQSPEDRRQRCEQKDVKISGNTVSWKIECSGDRKMSGTGTMTYQGEESYKGESTFNMEEGKRGPVTMKQSYSGKWLAAACK</sequence>
<feature type="signal peptide" evidence="2">
    <location>
        <begin position="1"/>
        <end position="21"/>
    </location>
</feature>
<gene>
    <name evidence="3" type="ORF">DENOEST_0332</name>
</gene>
<keyword evidence="2" id="KW-0732">Signal</keyword>
<feature type="compositionally biased region" description="Basic and acidic residues" evidence="1">
    <location>
        <begin position="92"/>
        <end position="102"/>
    </location>
</feature>
<evidence type="ECO:0000313" key="3">
    <source>
        <dbReference type="EMBL" id="CAB1367504.1"/>
    </source>
</evidence>
<dbReference type="Pfam" id="PF12276">
    <property type="entry name" value="DUF3617"/>
    <property type="match status" value="1"/>
</dbReference>
<evidence type="ECO:0008006" key="5">
    <source>
        <dbReference type="Google" id="ProtNLM"/>
    </source>
</evidence>
<feature type="region of interest" description="Disordered" evidence="1">
    <location>
        <begin position="81"/>
        <end position="102"/>
    </location>
</feature>
<evidence type="ECO:0000256" key="1">
    <source>
        <dbReference type="SAM" id="MobiDB-lite"/>
    </source>
</evidence>
<dbReference type="Proteomes" id="UP000515733">
    <property type="component" value="Chromosome"/>
</dbReference>
<keyword evidence="4" id="KW-1185">Reference proteome</keyword>
<organism evidence="3 4">
    <name type="scientific">Denitratisoma oestradiolicum</name>
    <dbReference type="NCBI Taxonomy" id="311182"/>
    <lineage>
        <taxon>Bacteria</taxon>
        <taxon>Pseudomonadati</taxon>
        <taxon>Pseudomonadota</taxon>
        <taxon>Betaproteobacteria</taxon>
        <taxon>Nitrosomonadales</taxon>
        <taxon>Sterolibacteriaceae</taxon>
        <taxon>Denitratisoma</taxon>
    </lineage>
</organism>
<accession>A0A6S6YIC3</accession>
<name>A0A6S6YIC3_9PROT</name>
<dbReference type="EMBL" id="LR778301">
    <property type="protein sequence ID" value="CAB1367504.1"/>
    <property type="molecule type" value="Genomic_DNA"/>
</dbReference>